<evidence type="ECO:0000256" key="5">
    <source>
        <dbReference type="ARBA" id="ARBA00022723"/>
    </source>
</evidence>
<dbReference type="SUPFAM" id="SSF57850">
    <property type="entry name" value="RING/U-box"/>
    <property type="match status" value="1"/>
</dbReference>
<keyword evidence="6 10" id="KW-0863">Zinc-finger</keyword>
<keyword evidence="7" id="KW-0833">Ubl conjugation pathway</keyword>
<evidence type="ECO:0000259" key="12">
    <source>
        <dbReference type="PROSITE" id="PS51044"/>
    </source>
</evidence>
<proteinExistence type="inferred from homology"/>
<gene>
    <name evidence="13" type="primary">KNAG0H01590</name>
    <name evidence="13" type="ordered locus">KNAG_0H01590</name>
</gene>
<dbReference type="GO" id="GO:0000724">
    <property type="term" value="P:double-strand break repair via homologous recombination"/>
    <property type="evidence" value="ECO:0007669"/>
    <property type="project" value="InterPro"/>
</dbReference>
<evidence type="ECO:0000256" key="2">
    <source>
        <dbReference type="ARBA" id="ARBA00004718"/>
    </source>
</evidence>
<keyword evidence="14" id="KW-1185">Reference proteome</keyword>
<evidence type="ECO:0000256" key="3">
    <source>
        <dbReference type="ARBA" id="ARBA00008212"/>
    </source>
</evidence>
<evidence type="ECO:0000256" key="11">
    <source>
        <dbReference type="SAM" id="Coils"/>
    </source>
</evidence>
<evidence type="ECO:0000256" key="4">
    <source>
        <dbReference type="ARBA" id="ARBA00022679"/>
    </source>
</evidence>
<dbReference type="EMBL" id="HE978321">
    <property type="protein sequence ID" value="CCK71573.1"/>
    <property type="molecule type" value="Genomic_DNA"/>
</dbReference>
<dbReference type="AlphaFoldDB" id="J7RPF7"/>
<dbReference type="Pfam" id="PF11789">
    <property type="entry name" value="zf-Nse"/>
    <property type="match status" value="1"/>
</dbReference>
<dbReference type="InterPro" id="IPR054753">
    <property type="entry name" value="MMS21_N"/>
</dbReference>
<dbReference type="PANTHER" id="PTHR21330">
    <property type="entry name" value="E3 SUMO-PROTEIN LIGASE NSE2"/>
    <property type="match status" value="1"/>
</dbReference>
<evidence type="ECO:0000256" key="10">
    <source>
        <dbReference type="PROSITE-ProRule" id="PRU00452"/>
    </source>
</evidence>
<dbReference type="GO" id="GO:0061665">
    <property type="term" value="F:SUMO ligase activity"/>
    <property type="evidence" value="ECO:0007669"/>
    <property type="project" value="TreeGrafter"/>
</dbReference>
<dbReference type="Gene3D" id="3.30.40.10">
    <property type="entry name" value="Zinc/RING finger domain, C3HC4 (zinc finger)"/>
    <property type="match status" value="1"/>
</dbReference>
<keyword evidence="4" id="KW-0808">Transferase</keyword>
<comment type="similarity">
    <text evidence="3">Belongs to the NSE2 family.</text>
</comment>
<keyword evidence="9" id="KW-0539">Nucleus</keyword>
<dbReference type="InterPro" id="IPR004181">
    <property type="entry name" value="Znf_MIZ"/>
</dbReference>
<dbReference type="GeneID" id="34527305"/>
<dbReference type="GO" id="GO:0005635">
    <property type="term" value="C:nuclear envelope"/>
    <property type="evidence" value="ECO:0007669"/>
    <property type="project" value="EnsemblFungi"/>
</dbReference>
<evidence type="ECO:0000256" key="8">
    <source>
        <dbReference type="ARBA" id="ARBA00022833"/>
    </source>
</evidence>
<name>J7RPF7_HUIN7</name>
<dbReference type="UniPathway" id="UPA00886"/>
<evidence type="ECO:0000313" key="14">
    <source>
        <dbReference type="Proteomes" id="UP000006310"/>
    </source>
</evidence>
<dbReference type="PANTHER" id="PTHR21330:SF1">
    <property type="entry name" value="E3 SUMO-PROTEIN LIGASE NSE2"/>
    <property type="match status" value="1"/>
</dbReference>
<dbReference type="Pfam" id="PF22326">
    <property type="entry name" value="MMS21_N"/>
    <property type="match status" value="1"/>
</dbReference>
<dbReference type="HOGENOM" id="CLU_088986_0_0_1"/>
<dbReference type="GO" id="GO:0030915">
    <property type="term" value="C:Smc5-Smc6 complex"/>
    <property type="evidence" value="ECO:0007669"/>
    <property type="project" value="EnsemblFungi"/>
</dbReference>
<dbReference type="GO" id="GO:0030291">
    <property type="term" value="F:protein serine/threonine kinase inhibitor activity"/>
    <property type="evidence" value="ECO:0007669"/>
    <property type="project" value="EnsemblFungi"/>
</dbReference>
<feature type="domain" description="SP-RING-type" evidence="12">
    <location>
        <begin position="175"/>
        <end position="263"/>
    </location>
</feature>
<dbReference type="Proteomes" id="UP000006310">
    <property type="component" value="Chromosome 8"/>
</dbReference>
<dbReference type="eggNOG" id="KOG2979">
    <property type="taxonomic scope" value="Eukaryota"/>
</dbReference>
<dbReference type="InterPro" id="IPR013083">
    <property type="entry name" value="Znf_RING/FYVE/PHD"/>
</dbReference>
<evidence type="ECO:0000256" key="1">
    <source>
        <dbReference type="ARBA" id="ARBA00004123"/>
    </source>
</evidence>
<dbReference type="GO" id="GO:0008270">
    <property type="term" value="F:zinc ion binding"/>
    <property type="evidence" value="ECO:0007669"/>
    <property type="project" value="UniProtKB-KW"/>
</dbReference>
<keyword evidence="5" id="KW-0479">Metal-binding</keyword>
<feature type="coiled-coil region" evidence="11">
    <location>
        <begin position="74"/>
        <end position="101"/>
    </location>
</feature>
<dbReference type="OrthoDB" id="756301at2759"/>
<comment type="subcellular location">
    <subcellularLocation>
        <location evidence="1">Nucleus</location>
    </subcellularLocation>
</comment>
<organism evidence="13 14">
    <name type="scientific">Huiozyma naganishii (strain ATCC MYA-139 / BCRC 22969 / CBS 8797 / KCTC 17520 / NBRC 10181 / NCYC 3082 / Yp74L-3)</name>
    <name type="common">Yeast</name>
    <name type="synonym">Kazachstania naganishii</name>
    <dbReference type="NCBI Taxonomy" id="1071383"/>
    <lineage>
        <taxon>Eukaryota</taxon>
        <taxon>Fungi</taxon>
        <taxon>Dikarya</taxon>
        <taxon>Ascomycota</taxon>
        <taxon>Saccharomycotina</taxon>
        <taxon>Saccharomycetes</taxon>
        <taxon>Saccharomycetales</taxon>
        <taxon>Saccharomycetaceae</taxon>
        <taxon>Huiozyma</taxon>
    </lineage>
</organism>
<dbReference type="STRING" id="1071383.J7RPF7"/>
<dbReference type="GO" id="GO:1990683">
    <property type="term" value="P:DNA double-strand break attachment to nuclear envelope"/>
    <property type="evidence" value="ECO:0007669"/>
    <property type="project" value="EnsemblFungi"/>
</dbReference>
<dbReference type="InterPro" id="IPR026846">
    <property type="entry name" value="Nse2(Mms21)"/>
</dbReference>
<evidence type="ECO:0000256" key="6">
    <source>
        <dbReference type="ARBA" id="ARBA00022771"/>
    </source>
</evidence>
<evidence type="ECO:0000256" key="9">
    <source>
        <dbReference type="ARBA" id="ARBA00023242"/>
    </source>
</evidence>
<comment type="pathway">
    <text evidence="2">Protein modification; protein sumoylation.</text>
</comment>
<dbReference type="Gene3D" id="1.20.120.1010">
    <property type="match status" value="1"/>
</dbReference>
<dbReference type="KEGG" id="kng:KNAG_0H01590"/>
<sequence length="274" mass="31325">MPRTRADNNTTECLPLHPQALRYFHDIEVKDISTSVTSVEKEFQETLDQIIDSSNRSVDIDKLVADLGDSYREFTKQKEKSETLSQKLTDLKREYKEESAKCEKVTFDTWKKYQSGELTAPNLLELYHERFAKGEEDPVATTTKKKSNFNVMLKLLPHLWKDPTAIIPDDIDTADTDDLQINGGNIELICPITVREFEHPMISKQCGHVFDKVGLTSYFGGRNESKNCPQGACSKMLMLKDFEPDPIMAFRCKIARVLRERKDTEPAGDELDVL</sequence>
<dbReference type="GO" id="GO:0016925">
    <property type="term" value="P:protein sumoylation"/>
    <property type="evidence" value="ECO:0007669"/>
    <property type="project" value="UniProtKB-UniPathway"/>
</dbReference>
<reference evidence="13 14" key="1">
    <citation type="journal article" date="2011" name="Proc. Natl. Acad. Sci. U.S.A.">
        <title>Evolutionary erosion of yeast sex chromosomes by mating-type switching accidents.</title>
        <authorList>
            <person name="Gordon J.L."/>
            <person name="Armisen D."/>
            <person name="Proux-Wera E."/>
            <person name="Oheigeartaigh S.S."/>
            <person name="Byrne K.P."/>
            <person name="Wolfe K.H."/>
        </authorList>
    </citation>
    <scope>NUCLEOTIDE SEQUENCE [LARGE SCALE GENOMIC DNA]</scope>
    <source>
        <strain evidence="14">ATCC MYA-139 / BCRC 22969 / CBS 8797 / CCRC 22969 / KCTC 17520 / NBRC 10181 / NCYC 3082</strain>
    </source>
</reference>
<evidence type="ECO:0000256" key="7">
    <source>
        <dbReference type="ARBA" id="ARBA00022786"/>
    </source>
</evidence>
<accession>J7RPF7</accession>
<dbReference type="OMA" id="IELICPI"/>
<dbReference type="CDD" id="cd16651">
    <property type="entry name" value="SPL-RING_NSE2"/>
    <property type="match status" value="1"/>
</dbReference>
<keyword evidence="8" id="KW-0862">Zinc</keyword>
<evidence type="ECO:0000313" key="13">
    <source>
        <dbReference type="EMBL" id="CCK71573.1"/>
    </source>
</evidence>
<reference evidence="14" key="2">
    <citation type="submission" date="2012-08" db="EMBL/GenBank/DDBJ databases">
        <title>Genome sequence of Kazachstania naganishii.</title>
        <authorList>
            <person name="Gordon J.L."/>
            <person name="Armisen D."/>
            <person name="Proux-Wera E."/>
            <person name="OhEigeartaigh S.S."/>
            <person name="Byrne K.P."/>
            <person name="Wolfe K.H."/>
        </authorList>
    </citation>
    <scope>NUCLEOTIDE SEQUENCE [LARGE SCALE GENOMIC DNA]</scope>
    <source>
        <strain evidence="14">ATCC MYA-139 / BCRC 22969 / CBS 8797 / CCRC 22969 / KCTC 17520 / NBRC 10181 / NCYC 3082</strain>
    </source>
</reference>
<protein>
    <recommendedName>
        <fullName evidence="12">SP-RING-type domain-containing protein</fullName>
    </recommendedName>
</protein>
<keyword evidence="11" id="KW-0175">Coiled coil</keyword>
<dbReference type="RefSeq" id="XP_022465818.1">
    <property type="nucleotide sequence ID" value="XM_022609420.1"/>
</dbReference>
<dbReference type="PROSITE" id="PS51044">
    <property type="entry name" value="ZF_SP_RING"/>
    <property type="match status" value="1"/>
</dbReference>